<dbReference type="InterPro" id="IPR001584">
    <property type="entry name" value="Integrase_cat-core"/>
</dbReference>
<dbReference type="AlphaFoldDB" id="A0A9P6XSZ0"/>
<comment type="caution">
    <text evidence="2">The sequence shown here is derived from an EMBL/GenBank/DDBJ whole genome shotgun (WGS) entry which is preliminary data.</text>
</comment>
<dbReference type="OrthoDB" id="2447315at2759"/>
<dbReference type="GO" id="GO:0015074">
    <property type="term" value="P:DNA integration"/>
    <property type="evidence" value="ECO:0007669"/>
    <property type="project" value="InterPro"/>
</dbReference>
<dbReference type="SUPFAM" id="SSF53098">
    <property type="entry name" value="Ribonuclease H-like"/>
    <property type="match status" value="1"/>
</dbReference>
<evidence type="ECO:0000259" key="1">
    <source>
        <dbReference type="PROSITE" id="PS50994"/>
    </source>
</evidence>
<sequence length="202" mass="23455">MRRFVNRYIANCSVCIRAKSSRQESQGHLKPLEIPNMPWTSISMDFIVGLPQSGECNTIWVVVDRLTKVAHFIPCKDSIASKDLAFMFIRHIFRLHGLPKDIVIDRGSLFTSNFWKSLLSLLKIKPNMSTAFHTQTDGQTERTSSILEQYLRVYLNYQQDDWVSLLPLAEFSYNMLCSGKVKEITKINQRILFETELYLRQS</sequence>
<dbReference type="PANTHER" id="PTHR37984">
    <property type="entry name" value="PROTEIN CBG26694"/>
    <property type="match status" value="1"/>
</dbReference>
<dbReference type="InterPro" id="IPR012337">
    <property type="entry name" value="RNaseH-like_sf"/>
</dbReference>
<reference evidence="2" key="1">
    <citation type="journal article" date="2020" name="Microb. Genom.">
        <title>Genetic diversity of clinical and environmental Mucorales isolates obtained from an investigation of mucormycosis cases among solid organ transplant recipients.</title>
        <authorList>
            <person name="Nguyen M.H."/>
            <person name="Kaul D."/>
            <person name="Muto C."/>
            <person name="Cheng S.J."/>
            <person name="Richter R.A."/>
            <person name="Bruno V.M."/>
            <person name="Liu G."/>
            <person name="Beyhan S."/>
            <person name="Sundermann A.J."/>
            <person name="Mounaud S."/>
            <person name="Pasculle A.W."/>
            <person name="Nierman W.C."/>
            <person name="Driscoll E."/>
            <person name="Cumbie R."/>
            <person name="Clancy C.J."/>
            <person name="Dupont C.L."/>
        </authorList>
    </citation>
    <scope>NUCLEOTIDE SEQUENCE</scope>
    <source>
        <strain evidence="2">GL16</strain>
    </source>
</reference>
<dbReference type="InterPro" id="IPR050951">
    <property type="entry name" value="Retrovirus_Pol_polyprotein"/>
</dbReference>
<accession>A0A9P6XSZ0</accession>
<name>A0A9P6XSZ0_RHIOR</name>
<evidence type="ECO:0000313" key="2">
    <source>
        <dbReference type="EMBL" id="KAG1531832.1"/>
    </source>
</evidence>
<organism evidence="2 3">
    <name type="scientific">Rhizopus oryzae</name>
    <name type="common">Mucormycosis agent</name>
    <name type="synonym">Rhizopus arrhizus var. delemar</name>
    <dbReference type="NCBI Taxonomy" id="64495"/>
    <lineage>
        <taxon>Eukaryota</taxon>
        <taxon>Fungi</taxon>
        <taxon>Fungi incertae sedis</taxon>
        <taxon>Mucoromycota</taxon>
        <taxon>Mucoromycotina</taxon>
        <taxon>Mucoromycetes</taxon>
        <taxon>Mucorales</taxon>
        <taxon>Mucorineae</taxon>
        <taxon>Rhizopodaceae</taxon>
        <taxon>Rhizopus</taxon>
    </lineage>
</organism>
<feature type="domain" description="Integrase catalytic" evidence="1">
    <location>
        <begin position="34"/>
        <end position="194"/>
    </location>
</feature>
<dbReference type="Gene3D" id="3.30.420.10">
    <property type="entry name" value="Ribonuclease H-like superfamily/Ribonuclease H"/>
    <property type="match status" value="1"/>
</dbReference>
<dbReference type="InterPro" id="IPR036397">
    <property type="entry name" value="RNaseH_sf"/>
</dbReference>
<evidence type="ECO:0000313" key="3">
    <source>
        <dbReference type="Proteomes" id="UP000717996"/>
    </source>
</evidence>
<dbReference type="GO" id="GO:0003676">
    <property type="term" value="F:nucleic acid binding"/>
    <property type="evidence" value="ECO:0007669"/>
    <property type="project" value="InterPro"/>
</dbReference>
<dbReference type="PROSITE" id="PS50994">
    <property type="entry name" value="INTEGRASE"/>
    <property type="match status" value="1"/>
</dbReference>
<proteinExistence type="predicted"/>
<dbReference type="EMBL" id="JAANIT010005166">
    <property type="protein sequence ID" value="KAG1531832.1"/>
    <property type="molecule type" value="Genomic_DNA"/>
</dbReference>
<protein>
    <recommendedName>
        <fullName evidence="1">Integrase catalytic domain-containing protein</fullName>
    </recommendedName>
</protein>
<dbReference type="GO" id="GO:0005634">
    <property type="term" value="C:nucleus"/>
    <property type="evidence" value="ECO:0007669"/>
    <property type="project" value="UniProtKB-ARBA"/>
</dbReference>
<dbReference type="Proteomes" id="UP000717996">
    <property type="component" value="Unassembled WGS sequence"/>
</dbReference>
<gene>
    <name evidence="2" type="ORF">G6F51_013368</name>
</gene>
<dbReference type="PANTHER" id="PTHR37984:SF15">
    <property type="entry name" value="INTEGRASE CATALYTIC DOMAIN-CONTAINING PROTEIN"/>
    <property type="match status" value="1"/>
</dbReference>